<feature type="compositionally biased region" description="Polar residues" evidence="1">
    <location>
        <begin position="58"/>
        <end position="71"/>
    </location>
</feature>
<organism evidence="3">
    <name type="scientific">Arthroderma gypseum (strain ATCC MYA-4604 / CBS 118893)</name>
    <name type="common">Microsporum gypseum</name>
    <dbReference type="NCBI Taxonomy" id="535722"/>
    <lineage>
        <taxon>Eukaryota</taxon>
        <taxon>Fungi</taxon>
        <taxon>Dikarya</taxon>
        <taxon>Ascomycota</taxon>
        <taxon>Pezizomycotina</taxon>
        <taxon>Eurotiomycetes</taxon>
        <taxon>Eurotiomycetidae</taxon>
        <taxon>Onygenales</taxon>
        <taxon>Arthrodermataceae</taxon>
        <taxon>Nannizzia</taxon>
    </lineage>
</organism>
<name>E4UZI9_ARTGP</name>
<evidence type="ECO:0000313" key="2">
    <source>
        <dbReference type="EMBL" id="EFR03519.1"/>
    </source>
</evidence>
<feature type="region of interest" description="Disordered" evidence="1">
    <location>
        <begin position="1"/>
        <end position="31"/>
    </location>
</feature>
<evidence type="ECO:0000256" key="1">
    <source>
        <dbReference type="SAM" id="MobiDB-lite"/>
    </source>
</evidence>
<proteinExistence type="predicted"/>
<feature type="region of interest" description="Disordered" evidence="1">
    <location>
        <begin position="54"/>
        <end position="104"/>
    </location>
</feature>
<evidence type="ECO:0000313" key="3">
    <source>
        <dbReference type="Proteomes" id="UP000002669"/>
    </source>
</evidence>
<dbReference type="HOGENOM" id="CLU_1815343_0_0_1"/>
<accession>E4UZI9</accession>
<dbReference type="EMBL" id="DS989826">
    <property type="protein sequence ID" value="EFR03519.1"/>
    <property type="molecule type" value="Genomic_DNA"/>
</dbReference>
<dbReference type="VEuPathDB" id="FungiDB:MGYG_09127"/>
<dbReference type="AlphaFoldDB" id="E4UZI9"/>
<dbReference type="GeneID" id="10027233"/>
<keyword evidence="3" id="KW-1185">Reference proteome</keyword>
<dbReference type="Proteomes" id="UP000002669">
    <property type="component" value="Unassembled WGS sequence"/>
</dbReference>
<reference evidence="3" key="1">
    <citation type="journal article" date="2012" name="MBio">
        <title>Comparative genome analysis of Trichophyton rubrum and related dermatophytes reveals candidate genes involved in infection.</title>
        <authorList>
            <person name="Martinez D.A."/>
            <person name="Oliver B.G."/>
            <person name="Graeser Y."/>
            <person name="Goldberg J.M."/>
            <person name="Li W."/>
            <person name="Martinez-Rossi N.M."/>
            <person name="Monod M."/>
            <person name="Shelest E."/>
            <person name="Barton R.C."/>
            <person name="Birch E."/>
            <person name="Brakhage A.A."/>
            <person name="Chen Z."/>
            <person name="Gurr S.J."/>
            <person name="Heiman D."/>
            <person name="Heitman J."/>
            <person name="Kosti I."/>
            <person name="Rossi A."/>
            <person name="Saif S."/>
            <person name="Samalova M."/>
            <person name="Saunders C.W."/>
            <person name="Shea T."/>
            <person name="Summerbell R.C."/>
            <person name="Xu J."/>
            <person name="Young S."/>
            <person name="Zeng Q."/>
            <person name="Birren B.W."/>
            <person name="Cuomo C.A."/>
            <person name="White T.C."/>
        </authorList>
    </citation>
    <scope>NUCLEOTIDE SEQUENCE [LARGE SCALE GENOMIC DNA]</scope>
    <source>
        <strain evidence="3">ATCC MYA-4604 / CBS 118893</strain>
    </source>
</reference>
<sequence>MGDDEACQRGRVSKLLHPRTGSATPAPRFEKIKNKYQQATSESDMAEGLHLTCLGAAGSNQPRHGTTQTESPAGASKRDPTRGVHIKKQQYTRTPSANPGGEGFQMQVEISGTYGQGPNFMHAIPGVLNARDDKPAISLRSI</sequence>
<protein>
    <submittedName>
        <fullName evidence="2">Uncharacterized protein</fullName>
    </submittedName>
</protein>
<gene>
    <name evidence="2" type="ORF">MGYG_09127</name>
</gene>
<dbReference type="InParanoid" id="E4UZI9"/>
<dbReference type="RefSeq" id="XP_003171973.1">
    <property type="nucleotide sequence ID" value="XM_003171925.1"/>
</dbReference>